<accession>A0A244CPX5</accession>
<dbReference type="InterPro" id="IPR035965">
    <property type="entry name" value="PAS-like_dom_sf"/>
</dbReference>
<dbReference type="CDD" id="cd00130">
    <property type="entry name" value="PAS"/>
    <property type="match status" value="1"/>
</dbReference>
<reference evidence="11 12" key="1">
    <citation type="submission" date="2017-02" db="EMBL/GenBank/DDBJ databases">
        <title>Pseudoalteromonas ulvae TC14 Genome.</title>
        <authorList>
            <person name="Molmeret M."/>
        </authorList>
    </citation>
    <scope>NUCLEOTIDE SEQUENCE [LARGE SCALE GENOMIC DNA]</scope>
    <source>
        <strain evidence="11">TC14</strain>
    </source>
</reference>
<evidence type="ECO:0000259" key="10">
    <source>
        <dbReference type="PROSITE" id="PS50112"/>
    </source>
</evidence>
<gene>
    <name evidence="11" type="ORF">B1199_11445</name>
</gene>
<evidence type="ECO:0000256" key="4">
    <source>
        <dbReference type="ARBA" id="ARBA00022679"/>
    </source>
</evidence>
<dbReference type="InterPro" id="IPR003594">
    <property type="entry name" value="HATPase_dom"/>
</dbReference>
<dbReference type="InterPro" id="IPR036097">
    <property type="entry name" value="HisK_dim/P_sf"/>
</dbReference>
<dbReference type="SUPFAM" id="SSF55874">
    <property type="entry name" value="ATPase domain of HSP90 chaperone/DNA topoisomerase II/histidine kinase"/>
    <property type="match status" value="1"/>
</dbReference>
<comment type="caution">
    <text evidence="11">The sequence shown here is derived from an EMBL/GenBank/DDBJ whole genome shotgun (WGS) entry which is preliminary data.</text>
</comment>
<dbReference type="SMART" id="SM00388">
    <property type="entry name" value="HisKA"/>
    <property type="match status" value="1"/>
</dbReference>
<dbReference type="Pfam" id="PF00512">
    <property type="entry name" value="HisKA"/>
    <property type="match status" value="1"/>
</dbReference>
<evidence type="ECO:0000256" key="7">
    <source>
        <dbReference type="SAM" id="Coils"/>
    </source>
</evidence>
<dbReference type="InterPro" id="IPR004358">
    <property type="entry name" value="Sig_transdc_His_kin-like_C"/>
</dbReference>
<name>A0A244CPX5_PSEDV</name>
<dbReference type="SMART" id="SM00091">
    <property type="entry name" value="PAS"/>
    <property type="match status" value="1"/>
</dbReference>
<dbReference type="InterPro" id="IPR013767">
    <property type="entry name" value="PAS_fold"/>
</dbReference>
<dbReference type="InterPro" id="IPR011006">
    <property type="entry name" value="CheY-like_superfamily"/>
</dbReference>
<dbReference type="InterPro" id="IPR001789">
    <property type="entry name" value="Sig_transdc_resp-reg_receiver"/>
</dbReference>
<dbReference type="Gene3D" id="3.30.450.20">
    <property type="entry name" value="PAS domain"/>
    <property type="match status" value="1"/>
</dbReference>
<dbReference type="AlphaFoldDB" id="A0A244CPX5"/>
<evidence type="ECO:0000259" key="9">
    <source>
        <dbReference type="PROSITE" id="PS50110"/>
    </source>
</evidence>
<dbReference type="PROSITE" id="PS50109">
    <property type="entry name" value="HIS_KIN"/>
    <property type="match status" value="1"/>
</dbReference>
<dbReference type="InterPro" id="IPR003661">
    <property type="entry name" value="HisK_dim/P_dom"/>
</dbReference>
<evidence type="ECO:0000256" key="1">
    <source>
        <dbReference type="ARBA" id="ARBA00000085"/>
    </source>
</evidence>
<evidence type="ECO:0000313" key="11">
    <source>
        <dbReference type="EMBL" id="OUL57667.1"/>
    </source>
</evidence>
<dbReference type="Pfam" id="PF00989">
    <property type="entry name" value="PAS"/>
    <property type="match status" value="1"/>
</dbReference>
<feature type="domain" description="PAS" evidence="10">
    <location>
        <begin position="271"/>
        <end position="341"/>
    </location>
</feature>
<keyword evidence="12" id="KW-1185">Reference proteome</keyword>
<keyword evidence="5 11" id="KW-0418">Kinase</keyword>
<evidence type="ECO:0000256" key="5">
    <source>
        <dbReference type="ARBA" id="ARBA00022777"/>
    </source>
</evidence>
<dbReference type="OrthoDB" id="9770795at2"/>
<dbReference type="NCBIfam" id="TIGR00229">
    <property type="entry name" value="sensory_box"/>
    <property type="match status" value="1"/>
</dbReference>
<feature type="domain" description="Response regulatory" evidence="9">
    <location>
        <begin position="131"/>
        <end position="245"/>
    </location>
</feature>
<sequence>MLKRILIVDNSSVLAMRVKALLELIGCEAVLCHFSEVEKILLEQSFEMIAIAHGIPITLIEQIKPFLKSVPTLLIAPNSQGGTVIDSFSDIYRLLPDSQVIYPFYDNKELIGILEGQLMMNEEEVEILLPRILLVDSELDKLAELETALKGAHIDVVTATSLKEAIEQSIAYKIDILISDFNLPHCSGIDVYRKVKGINPDCRCLLITSEALQSTLIEAIRIGVDDVLEKPLDQSLLLQSVHKMWQTELLKRNNTELVERLQDTVDALIEKDSLLRVIYKNTPDGIILFQKSGKVLEANDSCSSLFSVERDKLVGHSMYDLIDRDSVNEIQDAIAMALHNKQFHCDLSVTNNLGTVIPLAGSFSEIDFHGESAFAAVLKDVSHLKHKEDLLREAKALLEHKVQSRTAELQAAKEQAEMANQSKSEFLANMSHELRTPMHSILSFSQFGLEKLSKEPIPVDKLEKYLSRIETSGQRLLSLLNNLLDLSKLDAGQFPFNPSKQEILSIIRTGIEDVSGSALSKSIQIRLNESDFSSCYLECDASHINQIIRNLLGNAIKFSDANSFIDVILRKEQNSVLVQIKDSGIGIPDSELEHIFDKFAQSSTTNKGAGGTGLGLAICREFVSLHHGKIWAQNNSDKGASIFISLPINATNQTLSSEILMS</sequence>
<dbReference type="PANTHER" id="PTHR43547">
    <property type="entry name" value="TWO-COMPONENT HISTIDINE KINASE"/>
    <property type="match status" value="1"/>
</dbReference>
<dbReference type="CDD" id="cd00082">
    <property type="entry name" value="HisKA"/>
    <property type="match status" value="1"/>
</dbReference>
<dbReference type="PANTHER" id="PTHR43547:SF2">
    <property type="entry name" value="HYBRID SIGNAL TRANSDUCTION HISTIDINE KINASE C"/>
    <property type="match status" value="1"/>
</dbReference>
<organism evidence="11 12">
    <name type="scientific">Pseudoalteromonas ulvae</name>
    <dbReference type="NCBI Taxonomy" id="107327"/>
    <lineage>
        <taxon>Bacteria</taxon>
        <taxon>Pseudomonadati</taxon>
        <taxon>Pseudomonadota</taxon>
        <taxon>Gammaproteobacteria</taxon>
        <taxon>Alteromonadales</taxon>
        <taxon>Pseudoalteromonadaceae</taxon>
        <taxon>Pseudoalteromonas</taxon>
    </lineage>
</organism>
<dbReference type="InterPro" id="IPR005467">
    <property type="entry name" value="His_kinase_dom"/>
</dbReference>
<keyword evidence="4" id="KW-0808">Transferase</keyword>
<feature type="modified residue" description="4-aspartylphosphate" evidence="6">
    <location>
        <position position="180"/>
    </location>
</feature>
<dbReference type="SMART" id="SM00448">
    <property type="entry name" value="REC"/>
    <property type="match status" value="1"/>
</dbReference>
<dbReference type="PRINTS" id="PR00344">
    <property type="entry name" value="BCTRLSENSOR"/>
</dbReference>
<feature type="domain" description="Histidine kinase" evidence="8">
    <location>
        <begin position="429"/>
        <end position="650"/>
    </location>
</feature>
<dbReference type="InterPro" id="IPR000014">
    <property type="entry name" value="PAS"/>
</dbReference>
<dbReference type="CDD" id="cd00075">
    <property type="entry name" value="HATPase"/>
    <property type="match status" value="1"/>
</dbReference>
<dbReference type="SUPFAM" id="SSF47384">
    <property type="entry name" value="Homodimeric domain of signal transducing histidine kinase"/>
    <property type="match status" value="1"/>
</dbReference>
<dbReference type="Pfam" id="PF02518">
    <property type="entry name" value="HATPase_c"/>
    <property type="match status" value="1"/>
</dbReference>
<dbReference type="InterPro" id="IPR036890">
    <property type="entry name" value="HATPase_C_sf"/>
</dbReference>
<evidence type="ECO:0000259" key="8">
    <source>
        <dbReference type="PROSITE" id="PS50109"/>
    </source>
</evidence>
<keyword evidence="3 6" id="KW-0597">Phosphoprotein</keyword>
<dbReference type="PROSITE" id="PS50112">
    <property type="entry name" value="PAS"/>
    <property type="match status" value="1"/>
</dbReference>
<dbReference type="CDD" id="cd00156">
    <property type="entry name" value="REC"/>
    <property type="match status" value="1"/>
</dbReference>
<dbReference type="Gene3D" id="1.10.287.130">
    <property type="match status" value="1"/>
</dbReference>
<dbReference type="GO" id="GO:0000155">
    <property type="term" value="F:phosphorelay sensor kinase activity"/>
    <property type="evidence" value="ECO:0007669"/>
    <property type="project" value="InterPro"/>
</dbReference>
<feature type="coiled-coil region" evidence="7">
    <location>
        <begin position="395"/>
        <end position="429"/>
    </location>
</feature>
<dbReference type="Gene3D" id="3.40.50.2300">
    <property type="match status" value="1"/>
</dbReference>
<proteinExistence type="predicted"/>
<evidence type="ECO:0000313" key="12">
    <source>
        <dbReference type="Proteomes" id="UP000194841"/>
    </source>
</evidence>
<protein>
    <recommendedName>
        <fullName evidence="2">histidine kinase</fullName>
        <ecNumber evidence="2">2.7.13.3</ecNumber>
    </recommendedName>
</protein>
<dbReference type="Gene3D" id="3.30.565.10">
    <property type="entry name" value="Histidine kinase-like ATPase, C-terminal domain"/>
    <property type="match status" value="1"/>
</dbReference>
<comment type="catalytic activity">
    <reaction evidence="1">
        <text>ATP + protein L-histidine = ADP + protein N-phospho-L-histidine.</text>
        <dbReference type="EC" id="2.7.13.3"/>
    </reaction>
</comment>
<dbReference type="Proteomes" id="UP000194841">
    <property type="component" value="Unassembled WGS sequence"/>
</dbReference>
<keyword evidence="7" id="KW-0175">Coiled coil</keyword>
<dbReference type="GO" id="GO:0006355">
    <property type="term" value="P:regulation of DNA-templated transcription"/>
    <property type="evidence" value="ECO:0007669"/>
    <property type="project" value="InterPro"/>
</dbReference>
<dbReference type="GO" id="GO:0005886">
    <property type="term" value="C:plasma membrane"/>
    <property type="evidence" value="ECO:0007669"/>
    <property type="project" value="UniProtKB-ARBA"/>
</dbReference>
<evidence type="ECO:0000256" key="3">
    <source>
        <dbReference type="ARBA" id="ARBA00022553"/>
    </source>
</evidence>
<dbReference type="SUPFAM" id="SSF55785">
    <property type="entry name" value="PYP-like sensor domain (PAS domain)"/>
    <property type="match status" value="1"/>
</dbReference>
<evidence type="ECO:0000256" key="2">
    <source>
        <dbReference type="ARBA" id="ARBA00012438"/>
    </source>
</evidence>
<dbReference type="EC" id="2.7.13.3" evidence="2"/>
<dbReference type="SUPFAM" id="SSF52172">
    <property type="entry name" value="CheY-like"/>
    <property type="match status" value="1"/>
</dbReference>
<evidence type="ECO:0000256" key="6">
    <source>
        <dbReference type="PROSITE-ProRule" id="PRU00169"/>
    </source>
</evidence>
<dbReference type="FunFam" id="3.30.565.10:FF:000006">
    <property type="entry name" value="Sensor histidine kinase WalK"/>
    <property type="match status" value="1"/>
</dbReference>
<dbReference type="RefSeq" id="WP_086744250.1">
    <property type="nucleotide sequence ID" value="NZ_MWPV01000003.1"/>
</dbReference>
<dbReference type="SMART" id="SM00387">
    <property type="entry name" value="HATPase_c"/>
    <property type="match status" value="1"/>
</dbReference>
<dbReference type="EMBL" id="MWPV01000003">
    <property type="protein sequence ID" value="OUL57667.1"/>
    <property type="molecule type" value="Genomic_DNA"/>
</dbReference>
<dbReference type="PROSITE" id="PS50110">
    <property type="entry name" value="RESPONSE_REGULATORY"/>
    <property type="match status" value="1"/>
</dbReference>
<dbReference type="Pfam" id="PF00072">
    <property type="entry name" value="Response_reg"/>
    <property type="match status" value="1"/>
</dbReference>